<name>A0A8J8NLU5_HALGN</name>
<dbReference type="AlphaFoldDB" id="A0A8J8NLU5"/>
<evidence type="ECO:0000313" key="2">
    <source>
        <dbReference type="EMBL" id="TNV76920.1"/>
    </source>
</evidence>
<reference evidence="2" key="1">
    <citation type="submission" date="2019-06" db="EMBL/GenBank/DDBJ databases">
        <authorList>
            <person name="Zheng W."/>
        </authorList>
    </citation>
    <scope>NUCLEOTIDE SEQUENCE</scope>
    <source>
        <strain evidence="2">QDHG01</strain>
    </source>
</reference>
<feature type="region of interest" description="Disordered" evidence="1">
    <location>
        <begin position="122"/>
        <end position="214"/>
    </location>
</feature>
<accession>A0A8J8NLU5</accession>
<feature type="compositionally biased region" description="Low complexity" evidence="1">
    <location>
        <begin position="199"/>
        <end position="214"/>
    </location>
</feature>
<protein>
    <submittedName>
        <fullName evidence="2">Uncharacterized protein</fullName>
    </submittedName>
</protein>
<sequence>MEEYKVPQPFKYDEAHSLVENWINKSEIDSRNEYADDIGEDHCVQVDDNPPDEEGTEKDYAIRMAKNFAQSNGVNPSPLDFADLYRYILCEDLGVDDHPKAEIIKDLQQMGVVKSFYNADSVVSNSSDSDEEEDPLERAGNAIQQPLQVGAAAIRHGPGSMDGNGTGSTLGSTLHMISTTGSAAEELDPQTIFDDPDEASASKGAKAGSPNKGN</sequence>
<keyword evidence="3" id="KW-1185">Reference proteome</keyword>
<proteinExistence type="predicted"/>
<dbReference type="EMBL" id="RRYP01012731">
    <property type="protein sequence ID" value="TNV76920.1"/>
    <property type="molecule type" value="Genomic_DNA"/>
</dbReference>
<gene>
    <name evidence="2" type="ORF">FGO68_gene11210</name>
</gene>
<comment type="caution">
    <text evidence="2">The sequence shown here is derived from an EMBL/GenBank/DDBJ whole genome shotgun (WGS) entry which is preliminary data.</text>
</comment>
<organism evidence="2 3">
    <name type="scientific">Halteria grandinella</name>
    <dbReference type="NCBI Taxonomy" id="5974"/>
    <lineage>
        <taxon>Eukaryota</taxon>
        <taxon>Sar</taxon>
        <taxon>Alveolata</taxon>
        <taxon>Ciliophora</taxon>
        <taxon>Intramacronucleata</taxon>
        <taxon>Spirotrichea</taxon>
        <taxon>Stichotrichia</taxon>
        <taxon>Sporadotrichida</taxon>
        <taxon>Halteriidae</taxon>
        <taxon>Halteria</taxon>
    </lineage>
</organism>
<evidence type="ECO:0000256" key="1">
    <source>
        <dbReference type="SAM" id="MobiDB-lite"/>
    </source>
</evidence>
<evidence type="ECO:0000313" key="3">
    <source>
        <dbReference type="Proteomes" id="UP000785679"/>
    </source>
</evidence>
<dbReference type="Proteomes" id="UP000785679">
    <property type="component" value="Unassembled WGS sequence"/>
</dbReference>